<dbReference type="InterPro" id="IPR036236">
    <property type="entry name" value="Znf_C2H2_sf"/>
</dbReference>
<feature type="region of interest" description="Disordered" evidence="1">
    <location>
        <begin position="1"/>
        <end position="152"/>
    </location>
</feature>
<feature type="region of interest" description="Disordered" evidence="1">
    <location>
        <begin position="173"/>
        <end position="221"/>
    </location>
</feature>
<reference evidence="3" key="1">
    <citation type="submission" date="2020-11" db="EMBL/GenBank/DDBJ databases">
        <authorList>
            <person name="Whiteford S."/>
        </authorList>
    </citation>
    <scope>NUCLEOTIDE SEQUENCE</scope>
</reference>
<keyword evidence="4" id="KW-1185">Reference proteome</keyword>
<dbReference type="Proteomes" id="UP000653454">
    <property type="component" value="Unassembled WGS sequence"/>
</dbReference>
<feature type="compositionally biased region" description="Low complexity" evidence="1">
    <location>
        <begin position="43"/>
        <end position="54"/>
    </location>
</feature>
<feature type="region of interest" description="Disordered" evidence="1">
    <location>
        <begin position="278"/>
        <end position="303"/>
    </location>
</feature>
<dbReference type="SUPFAM" id="SSF57667">
    <property type="entry name" value="beta-beta-alpha zinc fingers"/>
    <property type="match status" value="1"/>
</dbReference>
<feature type="region of interest" description="Disordered" evidence="1">
    <location>
        <begin position="455"/>
        <end position="481"/>
    </location>
</feature>
<feature type="compositionally biased region" description="Low complexity" evidence="1">
    <location>
        <begin position="183"/>
        <end position="192"/>
    </location>
</feature>
<feature type="domain" description="C2H2-type" evidence="2">
    <location>
        <begin position="349"/>
        <end position="370"/>
    </location>
</feature>
<organism evidence="3 4">
    <name type="scientific">Plutella xylostella</name>
    <name type="common">Diamondback moth</name>
    <name type="synonym">Plutella maculipennis</name>
    <dbReference type="NCBI Taxonomy" id="51655"/>
    <lineage>
        <taxon>Eukaryota</taxon>
        <taxon>Metazoa</taxon>
        <taxon>Ecdysozoa</taxon>
        <taxon>Arthropoda</taxon>
        <taxon>Hexapoda</taxon>
        <taxon>Insecta</taxon>
        <taxon>Pterygota</taxon>
        <taxon>Neoptera</taxon>
        <taxon>Endopterygota</taxon>
        <taxon>Lepidoptera</taxon>
        <taxon>Glossata</taxon>
        <taxon>Ditrysia</taxon>
        <taxon>Yponomeutoidea</taxon>
        <taxon>Plutellidae</taxon>
        <taxon>Plutella</taxon>
    </lineage>
</organism>
<evidence type="ECO:0000256" key="1">
    <source>
        <dbReference type="SAM" id="MobiDB-lite"/>
    </source>
</evidence>
<dbReference type="EMBL" id="CAJHNJ030000095">
    <property type="protein sequence ID" value="CAG9135124.1"/>
    <property type="molecule type" value="Genomic_DNA"/>
</dbReference>
<dbReference type="PANTHER" id="PTHR21190:SF1">
    <property type="entry name" value="GH10077P"/>
    <property type="match status" value="1"/>
</dbReference>
<dbReference type="PROSITE" id="PS00028">
    <property type="entry name" value="ZINC_FINGER_C2H2_1"/>
    <property type="match status" value="1"/>
</dbReference>
<dbReference type="PANTHER" id="PTHR21190">
    <property type="entry name" value="GH10077P"/>
    <property type="match status" value="1"/>
</dbReference>
<protein>
    <submittedName>
        <fullName evidence="3">(diamondback moth) hypothetical protein</fullName>
    </submittedName>
</protein>
<evidence type="ECO:0000313" key="3">
    <source>
        <dbReference type="EMBL" id="CAG9135124.1"/>
    </source>
</evidence>
<dbReference type="SMART" id="SM00355">
    <property type="entry name" value="ZnF_C2H2"/>
    <property type="match status" value="3"/>
</dbReference>
<feature type="compositionally biased region" description="Low complexity" evidence="1">
    <location>
        <begin position="24"/>
        <end position="33"/>
    </location>
</feature>
<dbReference type="InterPro" id="IPR013087">
    <property type="entry name" value="Znf_C2H2_type"/>
</dbReference>
<dbReference type="Gene3D" id="3.30.160.60">
    <property type="entry name" value="Classic Zinc Finger"/>
    <property type="match status" value="1"/>
</dbReference>
<comment type="caution">
    <text evidence="3">The sequence shown here is derived from an EMBL/GenBank/DDBJ whole genome shotgun (WGS) entry which is preliminary data.</text>
</comment>
<gene>
    <name evidence="3" type="ORF">PLXY2_LOCUS13369</name>
</gene>
<evidence type="ECO:0000259" key="2">
    <source>
        <dbReference type="PROSITE" id="PS00028"/>
    </source>
</evidence>
<feature type="compositionally biased region" description="Pro residues" evidence="1">
    <location>
        <begin position="193"/>
        <end position="205"/>
    </location>
</feature>
<name>A0A8S4G5N2_PLUXY</name>
<feature type="compositionally biased region" description="Gly residues" evidence="1">
    <location>
        <begin position="464"/>
        <end position="481"/>
    </location>
</feature>
<proteinExistence type="predicted"/>
<feature type="compositionally biased region" description="Basic and acidic residues" evidence="1">
    <location>
        <begin position="278"/>
        <end position="302"/>
    </location>
</feature>
<accession>A0A8S4G5N2</accession>
<evidence type="ECO:0000313" key="4">
    <source>
        <dbReference type="Proteomes" id="UP000653454"/>
    </source>
</evidence>
<feature type="compositionally biased region" description="Pro residues" evidence="1">
    <location>
        <begin position="111"/>
        <end position="127"/>
    </location>
</feature>
<dbReference type="AlphaFoldDB" id="A0A8S4G5N2"/>
<sequence>MSVAPAVKRELELDHGGGGGGAGAEAPQAGRPTRAPPRPPSTCTPRCRTSTRARWPLETCPCRPSTPWRPSACCRATSRPASSTRGLLRPLLQGTHRANKHGIYDGGDPQPAAPPPPQPSPLQPSPPRRASDEESGGTPRRLRTRCAASASSTRGLLRDLLQGVLQQVLPAHAPRAAPRRAPLRSPADCSPPTLTPPMLPSTPPARRPRRPSPAAPALAAAAAAAARPQLAGEARDAGRAGGGAARLADESARARRLGQRGAAQAADHDLAQLNELAAERLDEGEEPRRSPSPRRRPDERRLPAAAAAGSSFCARSATRSCATSTSCARTCSACGISLEQGAQLGGVTCDICHKELCSKYFLRVHKHNTHGIPAPPAPRARAPAEPCPLCARASAARGPCARTCWPSTPRAAARLDLPRELLRDHKPYACSYCPFTTDVLAFLFAHERAHAAAAAGAPSRAGARAGGRAGRGGRGGGGRGGAGENYCCSRCEFRAEGFAALEAHLRAAHGGAGALLAVPARAHAPLTMQPFVLEEAGGALSLLPALVFLPVRRRATRRATVTLTLTPA</sequence>